<name>A0A9X5C6C0_9FIRM</name>
<dbReference type="Gene3D" id="3.40.50.300">
    <property type="entry name" value="P-loop containing nucleotide triphosphate hydrolases"/>
    <property type="match status" value="2"/>
</dbReference>
<dbReference type="InterPro" id="IPR027417">
    <property type="entry name" value="P-loop_NTPase"/>
</dbReference>
<dbReference type="AlphaFoldDB" id="A0A9X5C6C0"/>
<sequence length="347" mass="40306">MTYDLEDNKITFSQIPNSHILILGKSGMGKTFFLCRKMEEYIYIKRQVIIFDYSGSYTREELVKNKFQYLDRVRVSNPINGSIDFKFVNNYLPSNIVNALFKIIIKRGYYQKKLLKEAVNVIFKNNEKFSFPNLIRILELLRDLKEEEEEKKNILHLLSKFDVYSELENILISPCGESDIVEPGVWIIQLSDYAEIQRKFCVEFLAELFWQEVRTGEKGGNIFIFDEFQNIDLKPGSALSAMLREGRKYQLSVWLASQFLGNYDREAVDTLMQVGHKIFFRPTENDEKIIADFINSNESKIWTKILRKLSVGEAVLKGNYFINSGTKEVETPIICKIESNGGGVKKN</sequence>
<evidence type="ECO:0000313" key="2">
    <source>
        <dbReference type="EMBL" id="NDO68465.1"/>
    </source>
</evidence>
<dbReference type="Pfam" id="PF01935">
    <property type="entry name" value="DUF87"/>
    <property type="match status" value="1"/>
</dbReference>
<dbReference type="InterPro" id="IPR002789">
    <property type="entry name" value="HerA_central"/>
</dbReference>
<feature type="domain" description="Helicase HerA central" evidence="1">
    <location>
        <begin position="17"/>
        <end position="206"/>
    </location>
</feature>
<protein>
    <submittedName>
        <fullName evidence="2">ATP-binding protein</fullName>
    </submittedName>
</protein>
<dbReference type="PANTHER" id="PTHR30121">
    <property type="entry name" value="UNCHARACTERIZED PROTEIN YJGR-RELATED"/>
    <property type="match status" value="1"/>
</dbReference>
<keyword evidence="2" id="KW-0067">ATP-binding</keyword>
<proteinExistence type="predicted"/>
<dbReference type="RefSeq" id="WP_004071054.1">
    <property type="nucleotide sequence ID" value="NZ_VIRB01000046.1"/>
</dbReference>
<dbReference type="OrthoDB" id="9758751at2"/>
<dbReference type="PANTHER" id="PTHR30121:SF11">
    <property type="entry name" value="AAA+ ATPASE DOMAIN-CONTAINING PROTEIN"/>
    <property type="match status" value="1"/>
</dbReference>
<dbReference type="GO" id="GO:0005524">
    <property type="term" value="F:ATP binding"/>
    <property type="evidence" value="ECO:0007669"/>
    <property type="project" value="UniProtKB-KW"/>
</dbReference>
<reference evidence="2 3" key="1">
    <citation type="submission" date="2019-07" db="EMBL/GenBank/DDBJ databases">
        <title>Draft genome sequences of 15 bacterial species constituting the stable defined intestinal microbiota of the GM15 gnotobiotic mouse model.</title>
        <authorList>
            <person name="Elie C."/>
            <person name="Mathieu A."/>
            <person name="Saliou A."/>
            <person name="Darnaud M."/>
            <person name="Leulier F."/>
            <person name="Tamellini A."/>
        </authorList>
    </citation>
    <scope>NUCLEOTIDE SEQUENCE [LARGE SCALE GENOMIC DNA]</scope>
    <source>
        <strain evidence="3">ASF 502</strain>
    </source>
</reference>
<comment type="caution">
    <text evidence="2">The sequence shown here is derived from an EMBL/GenBank/DDBJ whole genome shotgun (WGS) entry which is preliminary data.</text>
</comment>
<dbReference type="InterPro" id="IPR051162">
    <property type="entry name" value="T4SS_component"/>
</dbReference>
<accession>A0A9X5C6C0</accession>
<keyword evidence="2" id="KW-0547">Nucleotide-binding</keyword>
<organism evidence="2 3">
    <name type="scientific">Schaedlerella arabinosiphila</name>
    <dbReference type="NCBI Taxonomy" id="2044587"/>
    <lineage>
        <taxon>Bacteria</taxon>
        <taxon>Bacillati</taxon>
        <taxon>Bacillota</taxon>
        <taxon>Clostridia</taxon>
        <taxon>Lachnospirales</taxon>
        <taxon>Lachnospiraceae</taxon>
        <taxon>Schaedlerella</taxon>
    </lineage>
</organism>
<dbReference type="SUPFAM" id="SSF52540">
    <property type="entry name" value="P-loop containing nucleoside triphosphate hydrolases"/>
    <property type="match status" value="1"/>
</dbReference>
<dbReference type="EMBL" id="VIRB01000046">
    <property type="protein sequence ID" value="NDO68465.1"/>
    <property type="molecule type" value="Genomic_DNA"/>
</dbReference>
<dbReference type="Proteomes" id="UP000474104">
    <property type="component" value="Unassembled WGS sequence"/>
</dbReference>
<gene>
    <name evidence="2" type="ORF">FMM80_07100</name>
</gene>
<evidence type="ECO:0000259" key="1">
    <source>
        <dbReference type="Pfam" id="PF01935"/>
    </source>
</evidence>
<evidence type="ECO:0000313" key="3">
    <source>
        <dbReference type="Proteomes" id="UP000474104"/>
    </source>
</evidence>